<accession>A0ABV7NLX6</accession>
<protein>
    <recommendedName>
        <fullName evidence="4">PRC-barrel domain-containing protein</fullName>
    </recommendedName>
</protein>
<evidence type="ECO:0000256" key="1">
    <source>
        <dbReference type="SAM" id="SignalP"/>
    </source>
</evidence>
<evidence type="ECO:0008006" key="4">
    <source>
        <dbReference type="Google" id="ProtNLM"/>
    </source>
</evidence>
<feature type="chain" id="PRO_5045573246" description="PRC-barrel domain-containing protein" evidence="1">
    <location>
        <begin position="22"/>
        <end position="92"/>
    </location>
</feature>
<comment type="caution">
    <text evidence="2">The sequence shown here is derived from an EMBL/GenBank/DDBJ whole genome shotgun (WGS) entry which is preliminary data.</text>
</comment>
<name>A0ABV7NLX6_9SPHN</name>
<proteinExistence type="predicted"/>
<reference evidence="3" key="1">
    <citation type="journal article" date="2019" name="Int. J. Syst. Evol. Microbiol.">
        <title>The Global Catalogue of Microorganisms (GCM) 10K type strain sequencing project: providing services to taxonomists for standard genome sequencing and annotation.</title>
        <authorList>
            <consortium name="The Broad Institute Genomics Platform"/>
            <consortium name="The Broad Institute Genome Sequencing Center for Infectious Disease"/>
            <person name="Wu L."/>
            <person name="Ma J."/>
        </authorList>
    </citation>
    <scope>NUCLEOTIDE SEQUENCE [LARGE SCALE GENOMIC DNA]</scope>
    <source>
        <strain evidence="3">CCM 7491</strain>
    </source>
</reference>
<evidence type="ECO:0000313" key="2">
    <source>
        <dbReference type="EMBL" id="MFC3443457.1"/>
    </source>
</evidence>
<feature type="signal peptide" evidence="1">
    <location>
        <begin position="1"/>
        <end position="21"/>
    </location>
</feature>
<keyword evidence="3" id="KW-1185">Reference proteome</keyword>
<sequence length="92" mass="9836">MFLRPALALMLAIASLSSVHAAAPAIDRNARIYSADGAVLGKVDRLLMKGDELTGVQLIFGSKMIVIPADTLTVEETGVKTSLTRKEVRALR</sequence>
<gene>
    <name evidence="2" type="ORF">ACFOKF_20075</name>
</gene>
<organism evidence="2 3">
    <name type="scientific">Sphingobium rhizovicinum</name>
    <dbReference type="NCBI Taxonomy" id="432308"/>
    <lineage>
        <taxon>Bacteria</taxon>
        <taxon>Pseudomonadati</taxon>
        <taxon>Pseudomonadota</taxon>
        <taxon>Alphaproteobacteria</taxon>
        <taxon>Sphingomonadales</taxon>
        <taxon>Sphingomonadaceae</taxon>
        <taxon>Sphingobium</taxon>
    </lineage>
</organism>
<keyword evidence="1" id="KW-0732">Signal</keyword>
<dbReference type="EMBL" id="JBHRVU010000005">
    <property type="protein sequence ID" value="MFC3443457.1"/>
    <property type="molecule type" value="Genomic_DNA"/>
</dbReference>
<dbReference type="Proteomes" id="UP001595681">
    <property type="component" value="Unassembled WGS sequence"/>
</dbReference>
<evidence type="ECO:0000313" key="3">
    <source>
        <dbReference type="Proteomes" id="UP001595681"/>
    </source>
</evidence>
<dbReference type="RefSeq" id="WP_380798215.1">
    <property type="nucleotide sequence ID" value="NZ_JBHRVU010000005.1"/>
</dbReference>